<proteinExistence type="predicted"/>
<dbReference type="SUPFAM" id="SSF53448">
    <property type="entry name" value="Nucleotide-diphospho-sugar transferases"/>
    <property type="match status" value="1"/>
</dbReference>
<organism evidence="3 4">
    <name type="scientific">Crenobacter intestini</name>
    <dbReference type="NCBI Taxonomy" id="2563443"/>
    <lineage>
        <taxon>Bacteria</taxon>
        <taxon>Pseudomonadati</taxon>
        <taxon>Pseudomonadota</taxon>
        <taxon>Betaproteobacteria</taxon>
        <taxon>Neisseriales</taxon>
        <taxon>Neisseriaceae</taxon>
        <taxon>Crenobacter</taxon>
    </lineage>
</organism>
<keyword evidence="3" id="KW-0808">Transferase</keyword>
<keyword evidence="1" id="KW-1133">Transmembrane helix</keyword>
<feature type="transmembrane region" description="Helical" evidence="1">
    <location>
        <begin position="297"/>
        <end position="319"/>
    </location>
</feature>
<keyword evidence="1" id="KW-0472">Membrane</keyword>
<dbReference type="GO" id="GO:0016758">
    <property type="term" value="F:hexosyltransferase activity"/>
    <property type="evidence" value="ECO:0007669"/>
    <property type="project" value="UniProtKB-ARBA"/>
</dbReference>
<evidence type="ECO:0000256" key="1">
    <source>
        <dbReference type="SAM" id="Phobius"/>
    </source>
</evidence>
<feature type="domain" description="Glycosyltransferase 2-like" evidence="2">
    <location>
        <begin position="7"/>
        <end position="116"/>
    </location>
</feature>
<dbReference type="RefSeq" id="WP_136552680.1">
    <property type="nucleotide sequence ID" value="NZ_STGJ01000007.1"/>
</dbReference>
<dbReference type="EMBL" id="STGJ01000007">
    <property type="protein sequence ID" value="TIC83442.1"/>
    <property type="molecule type" value="Genomic_DNA"/>
</dbReference>
<dbReference type="PANTHER" id="PTHR22916:SF3">
    <property type="entry name" value="UDP-GLCNAC:BETAGAL BETA-1,3-N-ACETYLGLUCOSAMINYLTRANSFERASE-LIKE PROTEIN 1"/>
    <property type="match status" value="1"/>
</dbReference>
<evidence type="ECO:0000259" key="2">
    <source>
        <dbReference type="Pfam" id="PF00535"/>
    </source>
</evidence>
<dbReference type="OrthoDB" id="8553932at2"/>
<dbReference type="PANTHER" id="PTHR22916">
    <property type="entry name" value="GLYCOSYLTRANSFERASE"/>
    <property type="match status" value="1"/>
</dbReference>
<gene>
    <name evidence="3" type="ORF">E5K04_07740</name>
</gene>
<comment type="caution">
    <text evidence="3">The sequence shown here is derived from an EMBL/GenBank/DDBJ whole genome shotgun (WGS) entry which is preliminary data.</text>
</comment>
<evidence type="ECO:0000313" key="4">
    <source>
        <dbReference type="Proteomes" id="UP000308891"/>
    </source>
</evidence>
<dbReference type="InterPro" id="IPR001173">
    <property type="entry name" value="Glyco_trans_2-like"/>
</dbReference>
<name>A0A4T0UWI1_9NEIS</name>
<keyword evidence="1" id="KW-0812">Transmembrane</keyword>
<keyword evidence="4" id="KW-1185">Reference proteome</keyword>
<dbReference type="Proteomes" id="UP000308891">
    <property type="component" value="Unassembled WGS sequence"/>
</dbReference>
<reference evidence="3 4" key="1">
    <citation type="submission" date="2019-04" db="EMBL/GenBank/DDBJ databases">
        <title>Crenobacter sp. nov.</title>
        <authorList>
            <person name="Shi S."/>
        </authorList>
    </citation>
    <scope>NUCLEOTIDE SEQUENCE [LARGE SCALE GENOMIC DNA]</scope>
    <source>
        <strain evidence="3 4">GY 70310</strain>
    </source>
</reference>
<dbReference type="CDD" id="cd00761">
    <property type="entry name" value="Glyco_tranf_GTA_type"/>
    <property type="match status" value="1"/>
</dbReference>
<protein>
    <submittedName>
        <fullName evidence="3">Glycosyltransferase family 2 protein</fullName>
    </submittedName>
</protein>
<dbReference type="Pfam" id="PF00535">
    <property type="entry name" value="Glycos_transf_2"/>
    <property type="match status" value="1"/>
</dbReference>
<dbReference type="InterPro" id="IPR029044">
    <property type="entry name" value="Nucleotide-diphossugar_trans"/>
</dbReference>
<accession>A0A4T0UWI1</accession>
<dbReference type="Gene3D" id="3.90.550.10">
    <property type="entry name" value="Spore Coat Polysaccharide Biosynthesis Protein SpsA, Chain A"/>
    <property type="match status" value="1"/>
</dbReference>
<dbReference type="AlphaFoldDB" id="A0A4T0UWI1"/>
<sequence>MNNPKVSFLIITYNQEHLVEDALRGAVSQDYDNLEIIVSDDCSSDATFEKIKAFFDNYDGPHQVVVNRNETNKGIGSNLNVAVSLSSGDLIFVSAGDDVSLPNRVSSVVRFWAEEGGRHDLIASFLYDMSYCGAVLGVIGVDDLSKYKSVDDWLSLGHPKLIGAAHTWTRSFFINYGGVPDGVVAEDMVMAFRAIANAKAVTIKIPLVNYRRGGTTGKKRRGSVADVKKSFVNKVRNTKIELLDMLKTAASCSPSPELLIYLAGLYQRECYVERIYSNSYSELQKLRLLMSSRNIKIWFRIRVFFYAVYPWLFKPFFWIKSKVVK</sequence>
<evidence type="ECO:0000313" key="3">
    <source>
        <dbReference type="EMBL" id="TIC83442.1"/>
    </source>
</evidence>